<sequence length="212" mass="23641">LDAISWALYYVAAPFLILLALVATVLNVTVLASRFSVKTRSSTLEMTYSLAASDTLSSIAQAASLFWNSLGPMVLGIKRESMCFAMALEVFRMGFMLTGVFQITALAFGHYLQIVHPFDHKRILPLGYAQALVVFLWIVPTLVLTAYFWSFPGYGFQADKCKSSEPDEMFFYSNLYFRSSISFIILSMMVATCVIYLRLLKVVHSVCGEVTG</sequence>
<keyword evidence="5" id="KW-0297">G-protein coupled receptor</keyword>
<keyword evidence="12" id="KW-1185">Reference proteome</keyword>
<dbReference type="PROSITE" id="PS50262">
    <property type="entry name" value="G_PROTEIN_RECEP_F1_2"/>
    <property type="match status" value="1"/>
</dbReference>
<feature type="transmembrane region" description="Helical" evidence="9">
    <location>
        <begin position="90"/>
        <end position="112"/>
    </location>
</feature>
<feature type="transmembrane region" description="Helical" evidence="9">
    <location>
        <begin position="6"/>
        <end position="28"/>
    </location>
</feature>
<evidence type="ECO:0000313" key="12">
    <source>
        <dbReference type="Proteomes" id="UP001328107"/>
    </source>
</evidence>
<evidence type="ECO:0000256" key="5">
    <source>
        <dbReference type="ARBA" id="ARBA00023040"/>
    </source>
</evidence>
<dbReference type="EMBL" id="BTRK01000004">
    <property type="protein sequence ID" value="GMR45418.1"/>
    <property type="molecule type" value="Genomic_DNA"/>
</dbReference>
<evidence type="ECO:0000259" key="10">
    <source>
        <dbReference type="PROSITE" id="PS50262"/>
    </source>
</evidence>
<dbReference type="AlphaFoldDB" id="A0AAN5HYA6"/>
<evidence type="ECO:0000256" key="7">
    <source>
        <dbReference type="ARBA" id="ARBA00023170"/>
    </source>
</evidence>
<evidence type="ECO:0000256" key="6">
    <source>
        <dbReference type="ARBA" id="ARBA00023136"/>
    </source>
</evidence>
<reference evidence="12" key="1">
    <citation type="submission" date="2022-10" db="EMBL/GenBank/DDBJ databases">
        <title>Genome assembly of Pristionchus species.</title>
        <authorList>
            <person name="Yoshida K."/>
            <person name="Sommer R.J."/>
        </authorList>
    </citation>
    <scope>NUCLEOTIDE SEQUENCE [LARGE SCALE GENOMIC DNA]</scope>
    <source>
        <strain evidence="12">RS5460</strain>
    </source>
</reference>
<evidence type="ECO:0000256" key="1">
    <source>
        <dbReference type="ARBA" id="ARBA00004651"/>
    </source>
</evidence>
<proteinExistence type="predicted"/>
<dbReference type="GO" id="GO:0005886">
    <property type="term" value="C:plasma membrane"/>
    <property type="evidence" value="ECO:0007669"/>
    <property type="project" value="UniProtKB-SubCell"/>
</dbReference>
<evidence type="ECO:0000256" key="9">
    <source>
        <dbReference type="SAM" id="Phobius"/>
    </source>
</evidence>
<dbReference type="Proteomes" id="UP001328107">
    <property type="component" value="Unassembled WGS sequence"/>
</dbReference>
<evidence type="ECO:0000256" key="2">
    <source>
        <dbReference type="ARBA" id="ARBA00022475"/>
    </source>
</evidence>
<name>A0AAN5HYA6_9BILA</name>
<keyword evidence="3 9" id="KW-0812">Transmembrane</keyword>
<keyword evidence="8" id="KW-0807">Transducer</keyword>
<keyword evidence="6 9" id="KW-0472">Membrane</keyword>
<dbReference type="InterPro" id="IPR017452">
    <property type="entry name" value="GPCR_Rhodpsn_7TM"/>
</dbReference>
<feature type="non-terminal residue" evidence="11">
    <location>
        <position position="1"/>
    </location>
</feature>
<keyword evidence="4 9" id="KW-1133">Transmembrane helix</keyword>
<protein>
    <recommendedName>
        <fullName evidence="10">G-protein coupled receptors family 1 profile domain-containing protein</fullName>
    </recommendedName>
</protein>
<organism evidence="11 12">
    <name type="scientific">Pristionchus mayeri</name>
    <dbReference type="NCBI Taxonomy" id="1317129"/>
    <lineage>
        <taxon>Eukaryota</taxon>
        <taxon>Metazoa</taxon>
        <taxon>Ecdysozoa</taxon>
        <taxon>Nematoda</taxon>
        <taxon>Chromadorea</taxon>
        <taxon>Rhabditida</taxon>
        <taxon>Rhabditina</taxon>
        <taxon>Diplogasteromorpha</taxon>
        <taxon>Diplogasteroidea</taxon>
        <taxon>Neodiplogasteridae</taxon>
        <taxon>Pristionchus</taxon>
    </lineage>
</organism>
<dbReference type="PANTHER" id="PTHR24249:SF418">
    <property type="entry name" value="G-PROTEIN COUPLED RECEPTORS FAMILY 1 PROFILE DOMAIN-CONTAINING PROTEIN"/>
    <property type="match status" value="1"/>
</dbReference>
<dbReference type="Gene3D" id="1.20.1070.10">
    <property type="entry name" value="Rhodopsin 7-helix transmembrane proteins"/>
    <property type="match status" value="1"/>
</dbReference>
<dbReference type="GO" id="GO:0004930">
    <property type="term" value="F:G protein-coupled receptor activity"/>
    <property type="evidence" value="ECO:0007669"/>
    <property type="project" value="UniProtKB-KW"/>
</dbReference>
<feature type="transmembrane region" description="Helical" evidence="9">
    <location>
        <begin position="175"/>
        <end position="197"/>
    </location>
</feature>
<keyword evidence="2" id="KW-1003">Cell membrane</keyword>
<feature type="domain" description="G-protein coupled receptors family 1 profile" evidence="10">
    <location>
        <begin position="23"/>
        <end position="212"/>
    </location>
</feature>
<evidence type="ECO:0000256" key="8">
    <source>
        <dbReference type="ARBA" id="ARBA00023224"/>
    </source>
</evidence>
<dbReference type="SUPFAM" id="SSF81321">
    <property type="entry name" value="Family A G protein-coupled receptor-like"/>
    <property type="match status" value="1"/>
</dbReference>
<accession>A0AAN5HYA6</accession>
<dbReference type="InterPro" id="IPR050569">
    <property type="entry name" value="TAAR"/>
</dbReference>
<evidence type="ECO:0000256" key="4">
    <source>
        <dbReference type="ARBA" id="ARBA00022989"/>
    </source>
</evidence>
<comment type="caution">
    <text evidence="11">The sequence shown here is derived from an EMBL/GenBank/DDBJ whole genome shotgun (WGS) entry which is preliminary data.</text>
</comment>
<dbReference type="CDD" id="cd00637">
    <property type="entry name" value="7tm_classA_rhodopsin-like"/>
    <property type="match status" value="1"/>
</dbReference>
<evidence type="ECO:0000256" key="3">
    <source>
        <dbReference type="ARBA" id="ARBA00022692"/>
    </source>
</evidence>
<keyword evidence="7" id="KW-0675">Receptor</keyword>
<feature type="transmembrane region" description="Helical" evidence="9">
    <location>
        <begin position="124"/>
        <end position="149"/>
    </location>
</feature>
<gene>
    <name evidence="11" type="ORF">PMAYCL1PPCAC_15613</name>
</gene>
<dbReference type="PANTHER" id="PTHR24249">
    <property type="entry name" value="HISTAMINE RECEPTOR-RELATED G-PROTEIN COUPLED RECEPTOR"/>
    <property type="match status" value="1"/>
</dbReference>
<evidence type="ECO:0000313" key="11">
    <source>
        <dbReference type="EMBL" id="GMR45418.1"/>
    </source>
</evidence>
<comment type="subcellular location">
    <subcellularLocation>
        <location evidence="1">Cell membrane</location>
        <topology evidence="1">Multi-pass membrane protein</topology>
    </subcellularLocation>
</comment>